<evidence type="ECO:0000313" key="3">
    <source>
        <dbReference type="Proteomes" id="UP001144347"/>
    </source>
</evidence>
<reference evidence="2" key="1">
    <citation type="submission" date="2022-12" db="EMBL/GenBank/DDBJ databases">
        <title>Genome sequence of HCMS5-2.</title>
        <authorList>
            <person name="Woo H."/>
        </authorList>
    </citation>
    <scope>NUCLEOTIDE SEQUENCE</scope>
    <source>
        <strain evidence="2">HCMS5-2</strain>
    </source>
</reference>
<evidence type="ECO:0000259" key="1">
    <source>
        <dbReference type="Pfam" id="PF13648"/>
    </source>
</evidence>
<dbReference type="EMBL" id="JAPWGM010000001">
    <property type="protein sequence ID" value="MCZ4243351.1"/>
    <property type="molecule type" value="Genomic_DNA"/>
</dbReference>
<proteinExistence type="predicted"/>
<evidence type="ECO:0000313" key="2">
    <source>
        <dbReference type="EMBL" id="MCZ4243351.1"/>
    </source>
</evidence>
<feature type="domain" description="Lipocalin-like" evidence="1">
    <location>
        <begin position="58"/>
        <end position="124"/>
    </location>
</feature>
<sequence length="147" mass="16061">MMKNFLLIALICLAFGCKKKDIVTGNDITKYNWPLSSATVKPAMVANGMATTNYMTMPGNSTCLNHNYTLSFYDDGFFSVSSNGPLCDMFASSKATWVINGNDIKLNNGMGNESVVKLNGNTITGIDTFEQNGVTYTVTYIYKAKSK</sequence>
<organism evidence="2 3">
    <name type="scientific">Pedobacter punctiformis</name>
    <dbReference type="NCBI Taxonomy" id="3004097"/>
    <lineage>
        <taxon>Bacteria</taxon>
        <taxon>Pseudomonadati</taxon>
        <taxon>Bacteroidota</taxon>
        <taxon>Sphingobacteriia</taxon>
        <taxon>Sphingobacteriales</taxon>
        <taxon>Sphingobacteriaceae</taxon>
        <taxon>Pedobacter</taxon>
    </lineage>
</organism>
<name>A0ABT4L609_9SPHI</name>
<accession>A0ABT4L609</accession>
<keyword evidence="3" id="KW-1185">Reference proteome</keyword>
<dbReference type="PROSITE" id="PS51257">
    <property type="entry name" value="PROKAR_LIPOPROTEIN"/>
    <property type="match status" value="1"/>
</dbReference>
<dbReference type="Proteomes" id="UP001144347">
    <property type="component" value="Unassembled WGS sequence"/>
</dbReference>
<gene>
    <name evidence="2" type="ORF">O0955_04975</name>
</gene>
<dbReference type="InterPro" id="IPR024311">
    <property type="entry name" value="Lipocalin-like"/>
</dbReference>
<dbReference type="RefSeq" id="WP_269426416.1">
    <property type="nucleotide sequence ID" value="NZ_JAPWGM010000001.1"/>
</dbReference>
<comment type="caution">
    <text evidence="2">The sequence shown here is derived from an EMBL/GenBank/DDBJ whole genome shotgun (WGS) entry which is preliminary data.</text>
</comment>
<dbReference type="Pfam" id="PF13648">
    <property type="entry name" value="Lipocalin_4"/>
    <property type="match status" value="1"/>
</dbReference>
<protein>
    <recommendedName>
        <fullName evidence="1">Lipocalin-like domain-containing protein</fullName>
    </recommendedName>
</protein>